<keyword evidence="1" id="KW-0472">Membrane</keyword>
<dbReference type="AlphaFoldDB" id="A0AAV1I4I2"/>
<evidence type="ECO:0000313" key="3">
    <source>
        <dbReference type="Proteomes" id="UP001314263"/>
    </source>
</evidence>
<reference evidence="2 3" key="1">
    <citation type="submission" date="2023-10" db="EMBL/GenBank/DDBJ databases">
        <authorList>
            <person name="Maclean D."/>
            <person name="Macfadyen A."/>
        </authorList>
    </citation>
    <scope>NUCLEOTIDE SEQUENCE [LARGE SCALE GENOMIC DNA]</scope>
</reference>
<proteinExistence type="predicted"/>
<gene>
    <name evidence="2" type="ORF">CVIRNUC_004357</name>
</gene>
<accession>A0AAV1I4I2</accession>
<organism evidence="2 3">
    <name type="scientific">Coccomyxa viridis</name>
    <dbReference type="NCBI Taxonomy" id="1274662"/>
    <lineage>
        <taxon>Eukaryota</taxon>
        <taxon>Viridiplantae</taxon>
        <taxon>Chlorophyta</taxon>
        <taxon>core chlorophytes</taxon>
        <taxon>Trebouxiophyceae</taxon>
        <taxon>Trebouxiophyceae incertae sedis</taxon>
        <taxon>Coccomyxaceae</taxon>
        <taxon>Coccomyxa</taxon>
    </lineage>
</organism>
<keyword evidence="3" id="KW-1185">Reference proteome</keyword>
<keyword evidence="1" id="KW-0812">Transmembrane</keyword>
<protein>
    <submittedName>
        <fullName evidence="2">Uncharacterized protein</fullName>
    </submittedName>
</protein>
<comment type="caution">
    <text evidence="2">The sequence shown here is derived from an EMBL/GenBank/DDBJ whole genome shotgun (WGS) entry which is preliminary data.</text>
</comment>
<keyword evidence="1" id="KW-1133">Transmembrane helix</keyword>
<evidence type="ECO:0000256" key="1">
    <source>
        <dbReference type="SAM" id="Phobius"/>
    </source>
</evidence>
<feature type="transmembrane region" description="Helical" evidence="1">
    <location>
        <begin position="65"/>
        <end position="84"/>
    </location>
</feature>
<dbReference type="EMBL" id="CAUYUE010000005">
    <property type="protein sequence ID" value="CAK0776249.1"/>
    <property type="molecule type" value="Genomic_DNA"/>
</dbReference>
<dbReference type="Proteomes" id="UP001314263">
    <property type="component" value="Unassembled WGS sequence"/>
</dbReference>
<name>A0AAV1I4I2_9CHLO</name>
<sequence>MASRALQDTLRNADTTTDVPNMIKGKVLGQQGTLYSFLQSIDGPDAVMYLGIGSVTALVVSRLRISGSVLVGLGAGAILVYLIAARNQDKLRSRNEALLYRLQSLDYITKVTHPNLYLEPDIIDSFADNIDMRSYAMDSFDRALALSDSFARLKRDVELGTEMCQRDIETADGLRKAVLNHVYEIDFNLPNSRSIQNKLYSAVSRLEDLLLDLLEEMQKRCSGKRRRLQATPPLPADAYTDGVLY</sequence>
<evidence type="ECO:0000313" key="2">
    <source>
        <dbReference type="EMBL" id="CAK0776249.1"/>
    </source>
</evidence>